<dbReference type="Proteomes" id="UP000050497">
    <property type="component" value="Unassembled WGS sequence"/>
</dbReference>
<comment type="function">
    <text evidence="6">Catalyzes the phosphorylation of ribose 1,5-bisphosphate to 5-phospho-D-ribosyl alpha-1-diphosphate (PRPP).</text>
</comment>
<dbReference type="NCBIfam" id="NF011984">
    <property type="entry name" value="PRK15446.1-5"/>
    <property type="match status" value="1"/>
</dbReference>
<dbReference type="NCBIfam" id="TIGR02318">
    <property type="entry name" value="phosphono_phnM"/>
    <property type="match status" value="1"/>
</dbReference>
<protein>
    <recommendedName>
        <fullName evidence="6">Ribose 1,5-bisphosphate phosphokinase PhnN</fullName>
        <ecNumber evidence="6">2.7.4.23</ecNumber>
    </recommendedName>
    <alternativeName>
        <fullName evidence="6">Ribose 1,5-bisphosphokinase</fullName>
    </alternativeName>
</protein>
<dbReference type="PANTHER" id="PTHR43135">
    <property type="entry name" value="ALPHA-D-RIBOSE 1-METHYLPHOSPHONATE 5-TRIPHOSPHATE DIPHOSPHATASE"/>
    <property type="match status" value="1"/>
</dbReference>
<keyword evidence="5 6" id="KW-0067">ATP-binding</keyword>
<feature type="binding site" evidence="6">
    <location>
        <begin position="20"/>
        <end position="27"/>
    </location>
    <ligand>
        <name>ATP</name>
        <dbReference type="ChEBI" id="CHEBI:30616"/>
    </ligand>
</feature>
<dbReference type="InterPro" id="IPR027417">
    <property type="entry name" value="P-loop_NTPase"/>
</dbReference>
<proteinExistence type="inferred from homology"/>
<dbReference type="InterPro" id="IPR012699">
    <property type="entry name" value="PhnN"/>
</dbReference>
<dbReference type="SMART" id="SM00072">
    <property type="entry name" value="GuKc"/>
    <property type="match status" value="1"/>
</dbReference>
<evidence type="ECO:0000259" key="7">
    <source>
        <dbReference type="SMART" id="SM00072"/>
    </source>
</evidence>
<comment type="caution">
    <text evidence="8">The sequence shown here is derived from an EMBL/GenBank/DDBJ whole genome shotgun (WGS) entry which is preliminary data.</text>
</comment>
<dbReference type="SUPFAM" id="SSF51556">
    <property type="entry name" value="Metallo-dependent hydrolases"/>
    <property type="match status" value="1"/>
</dbReference>
<gene>
    <name evidence="8" type="primary">phnM</name>
    <name evidence="6" type="synonym">phnN</name>
    <name evidence="9" type="ORF">GA0071312_3471</name>
    <name evidence="8" type="ORF">HLUCCO17_06590</name>
</gene>
<dbReference type="SUPFAM" id="SSF51338">
    <property type="entry name" value="Composite domain of metallo-dependent hydrolases"/>
    <property type="match status" value="1"/>
</dbReference>
<dbReference type="InterPro" id="IPR011059">
    <property type="entry name" value="Metal-dep_hydrolase_composite"/>
</dbReference>
<keyword evidence="4 6" id="KW-0547">Nucleotide-binding</keyword>
<dbReference type="EMBL" id="FMBM01000002">
    <property type="protein sequence ID" value="SCC82479.1"/>
    <property type="molecule type" value="Genomic_DNA"/>
</dbReference>
<dbReference type="NCBIfam" id="TIGR02322">
    <property type="entry name" value="phosphon_PhnN"/>
    <property type="match status" value="1"/>
</dbReference>
<dbReference type="InterPro" id="IPR051781">
    <property type="entry name" value="Metallo-dep_Hydrolase"/>
</dbReference>
<accession>A0A0P7YBY6</accession>
<evidence type="ECO:0000256" key="5">
    <source>
        <dbReference type="ARBA" id="ARBA00022840"/>
    </source>
</evidence>
<dbReference type="AlphaFoldDB" id="A0A0P7YBY6"/>
<sequence length="588" mass="61977">MTGRIRDETPPTGRLVAVVGPSGAGKDALIDAALSQRPDLRRVRRVITRPADAGAEDHEAVDEAEFDRRRTRGEFAFHWQAHGLAYGIPRAALAPLNEGRTLIFNGSRAALAAAQAHDPSLAVVVITADDETLARRLAARGRETPDGIAARLARGRFPAPVGAHIVENDADLTTGVARFLAVLDAITDNTASADNSTIRRSSVQGTIHETILGNARLILPGEVITGSIVIRDGVIAAIDPGPTAAPGAIDCEGDCVAPGLIELHTDNLERHMTPRPGVDWPHMNAIIAHDAELAGVGITTVFDALRIGSEHKAPKVRAGYKPYARSMASEILAMVAKGALRISHYLHLRAEICSDTLIDEIAEFSPDDRVGIVSMMDHTPGQRQFADLDRLRTYMVGKHGIAPADFETYIAERQALGNRVRAAHEAAAVAGAQRLGAILASHDDTTTDHVTASAAHGAGLAEFPTTLEAARACHAHGIAVMMGGPNLIRGGSHSGNVSALEAAEAGLLDIISSDYIPASLLMGAIALARQSDDLPAGIATVTRNAARAAGLTDRGALEPGLRADIIRFREVNGTPVVRGTWVKGKRVA</sequence>
<evidence type="ECO:0000256" key="1">
    <source>
        <dbReference type="ARBA" id="ARBA00000373"/>
    </source>
</evidence>
<dbReference type="InterPro" id="IPR012696">
    <property type="entry name" value="PhnM"/>
</dbReference>
<name>A0A0P7YBY6_9HYPH</name>
<comment type="pathway">
    <text evidence="2 6">Metabolic intermediate biosynthesis; 5-phospho-alpha-D-ribose 1-diphosphate biosynthesis; 5-phospho-alpha-D-ribose 1-diphosphate from D-ribose 5-phosphate (route II): step 3/3.</text>
</comment>
<dbReference type="RefSeq" id="WP_083204651.1">
    <property type="nucleotide sequence ID" value="NZ_FMBM01000002.1"/>
</dbReference>
<dbReference type="Proteomes" id="UP000182800">
    <property type="component" value="Unassembled WGS sequence"/>
</dbReference>
<dbReference type="InterPro" id="IPR008145">
    <property type="entry name" value="GK/Ca_channel_bsu"/>
</dbReference>
<comment type="catalytic activity">
    <reaction evidence="1 6">
        <text>alpha-D-ribose 1,5-bisphosphate + ATP = 5-phospho-alpha-D-ribose 1-diphosphate + ADP</text>
        <dbReference type="Rhea" id="RHEA:20109"/>
        <dbReference type="ChEBI" id="CHEBI:30616"/>
        <dbReference type="ChEBI" id="CHEBI:58017"/>
        <dbReference type="ChEBI" id="CHEBI:68688"/>
        <dbReference type="ChEBI" id="CHEBI:456216"/>
        <dbReference type="EC" id="2.7.4.23"/>
    </reaction>
</comment>
<dbReference type="GO" id="GO:0005524">
    <property type="term" value="F:ATP binding"/>
    <property type="evidence" value="ECO:0007669"/>
    <property type="project" value="UniProtKB-KW"/>
</dbReference>
<feature type="domain" description="Guanylate kinase/L-type calcium channel beta subunit" evidence="7">
    <location>
        <begin position="12"/>
        <end position="187"/>
    </location>
</feature>
<evidence type="ECO:0000256" key="6">
    <source>
        <dbReference type="HAMAP-Rule" id="MF_00836"/>
    </source>
</evidence>
<keyword evidence="11" id="KW-1185">Reference proteome</keyword>
<evidence type="ECO:0000313" key="11">
    <source>
        <dbReference type="Proteomes" id="UP000182800"/>
    </source>
</evidence>
<dbReference type="NCBIfam" id="NF011990">
    <property type="entry name" value="PRK15446.2-6"/>
    <property type="match status" value="1"/>
</dbReference>
<dbReference type="OrthoDB" id="9785413at2"/>
<dbReference type="InterPro" id="IPR032466">
    <property type="entry name" value="Metal_Hydrolase"/>
</dbReference>
<evidence type="ECO:0000313" key="9">
    <source>
        <dbReference type="EMBL" id="SCC82479.1"/>
    </source>
</evidence>
<comment type="similarity">
    <text evidence="6">Belongs to the ribose 1,5-bisphosphokinase family.</text>
</comment>
<dbReference type="GO" id="GO:0006015">
    <property type="term" value="P:5-phosphoribose 1-diphosphate biosynthetic process"/>
    <property type="evidence" value="ECO:0007669"/>
    <property type="project" value="UniProtKB-UniRule"/>
</dbReference>
<dbReference type="HAMAP" id="MF_00836">
    <property type="entry name" value="PhnN"/>
    <property type="match status" value="1"/>
</dbReference>
<evidence type="ECO:0000256" key="3">
    <source>
        <dbReference type="ARBA" id="ARBA00022679"/>
    </source>
</evidence>
<evidence type="ECO:0000256" key="4">
    <source>
        <dbReference type="ARBA" id="ARBA00022741"/>
    </source>
</evidence>
<organism evidence="8 10">
    <name type="scientific">Saliniramus fredricksonii</name>
    <dbReference type="NCBI Taxonomy" id="1653334"/>
    <lineage>
        <taxon>Bacteria</taxon>
        <taxon>Pseudomonadati</taxon>
        <taxon>Pseudomonadota</taxon>
        <taxon>Alphaproteobacteria</taxon>
        <taxon>Hyphomicrobiales</taxon>
        <taxon>Salinarimonadaceae</taxon>
        <taxon>Saliniramus</taxon>
    </lineage>
</organism>
<dbReference type="GO" id="GO:0019700">
    <property type="term" value="P:organic phosphonate catabolic process"/>
    <property type="evidence" value="ECO:0007669"/>
    <property type="project" value="InterPro"/>
</dbReference>
<dbReference type="GO" id="GO:0033863">
    <property type="term" value="F:ribose 1,5-bisphosphate phosphokinase activity"/>
    <property type="evidence" value="ECO:0007669"/>
    <property type="project" value="UniProtKB-UniRule"/>
</dbReference>
<evidence type="ECO:0000313" key="10">
    <source>
        <dbReference type="Proteomes" id="UP000050497"/>
    </source>
</evidence>
<evidence type="ECO:0000313" key="8">
    <source>
        <dbReference type="EMBL" id="KPQ11573.1"/>
    </source>
</evidence>
<dbReference type="UniPathway" id="UPA00087">
    <property type="reaction ID" value="UER00175"/>
</dbReference>
<dbReference type="Gene3D" id="2.30.40.10">
    <property type="entry name" value="Urease, subunit C, domain 1"/>
    <property type="match status" value="2"/>
</dbReference>
<reference evidence="8 10" key="1">
    <citation type="submission" date="2015-09" db="EMBL/GenBank/DDBJ databases">
        <title>Identification and resolution of microdiversity through metagenomic sequencing of parallel consortia.</title>
        <authorList>
            <person name="Nelson W.C."/>
            <person name="Romine M.F."/>
            <person name="Lindemann S.R."/>
        </authorList>
    </citation>
    <scope>NUCLEOTIDE SEQUENCE [LARGE SCALE GENOMIC DNA]</scope>
    <source>
        <strain evidence="8">HL-109</strain>
    </source>
</reference>
<dbReference type="PANTHER" id="PTHR43135:SF3">
    <property type="entry name" value="ALPHA-D-RIBOSE 1-METHYLPHOSPHONATE 5-TRIPHOSPHATE DIPHOSPHATASE"/>
    <property type="match status" value="1"/>
</dbReference>
<dbReference type="SUPFAM" id="SSF52540">
    <property type="entry name" value="P-loop containing nucleoside triphosphate hydrolases"/>
    <property type="match status" value="1"/>
</dbReference>
<keyword evidence="3 6" id="KW-0808">Transferase</keyword>
<dbReference type="STRING" id="1653334.GA0071312_3471"/>
<dbReference type="PATRIC" id="fig|1653334.4.peg.2394"/>
<dbReference type="GO" id="GO:0016810">
    <property type="term" value="F:hydrolase activity, acting on carbon-nitrogen (but not peptide) bonds"/>
    <property type="evidence" value="ECO:0007669"/>
    <property type="project" value="InterPro"/>
</dbReference>
<dbReference type="EMBL" id="LJSX01000007">
    <property type="protein sequence ID" value="KPQ11573.1"/>
    <property type="molecule type" value="Genomic_DNA"/>
</dbReference>
<evidence type="ECO:0000256" key="2">
    <source>
        <dbReference type="ARBA" id="ARBA00005069"/>
    </source>
</evidence>
<dbReference type="EC" id="2.7.4.23" evidence="6"/>
<reference evidence="9 11" key="2">
    <citation type="submission" date="2016-08" db="EMBL/GenBank/DDBJ databases">
        <authorList>
            <person name="Varghese N."/>
            <person name="Submissions Spin"/>
        </authorList>
    </citation>
    <scope>NUCLEOTIDE SEQUENCE [LARGE SCALE GENOMIC DNA]</scope>
    <source>
        <strain evidence="9 11">HL-109</strain>
    </source>
</reference>
<dbReference type="Gene3D" id="3.40.50.300">
    <property type="entry name" value="P-loop containing nucleotide triphosphate hydrolases"/>
    <property type="match status" value="1"/>
</dbReference>